<dbReference type="PANTHER" id="PTHR42852:SF13">
    <property type="entry name" value="PROTEIN DIPZ"/>
    <property type="match status" value="1"/>
</dbReference>
<dbReference type="Proteomes" id="UP001460888">
    <property type="component" value="Unassembled WGS sequence"/>
</dbReference>
<evidence type="ECO:0000313" key="3">
    <source>
        <dbReference type="Proteomes" id="UP001460888"/>
    </source>
</evidence>
<reference evidence="2 3" key="1">
    <citation type="submission" date="2013-03" db="EMBL/GenBank/DDBJ databases">
        <title>Salinisphaera dokdonensis CL-ES53 Genome Sequencing.</title>
        <authorList>
            <person name="Li C."/>
            <person name="Lai Q."/>
            <person name="Shao Z."/>
        </authorList>
    </citation>
    <scope>NUCLEOTIDE SEQUENCE [LARGE SCALE GENOMIC DNA]</scope>
    <source>
        <strain evidence="2 3">CL-ES53</strain>
    </source>
</reference>
<feature type="domain" description="Thioredoxin" evidence="1">
    <location>
        <begin position="29"/>
        <end position="173"/>
    </location>
</feature>
<organism evidence="2 3">
    <name type="scientific">Salinisphaera dokdonensis CL-ES53</name>
    <dbReference type="NCBI Taxonomy" id="1304272"/>
    <lineage>
        <taxon>Bacteria</taxon>
        <taxon>Pseudomonadati</taxon>
        <taxon>Pseudomonadota</taxon>
        <taxon>Gammaproteobacteria</taxon>
        <taxon>Salinisphaerales</taxon>
        <taxon>Salinisphaeraceae</taxon>
        <taxon>Salinisphaera</taxon>
    </lineage>
</organism>
<dbReference type="RefSeq" id="WP_353110985.1">
    <property type="nucleotide sequence ID" value="NZ_APND01000003.1"/>
</dbReference>
<dbReference type="SUPFAM" id="SSF52833">
    <property type="entry name" value="Thioredoxin-like"/>
    <property type="match status" value="1"/>
</dbReference>
<protein>
    <submittedName>
        <fullName evidence="2">Thioredoxin</fullName>
    </submittedName>
</protein>
<evidence type="ECO:0000259" key="1">
    <source>
        <dbReference type="PROSITE" id="PS51352"/>
    </source>
</evidence>
<dbReference type="InterPro" id="IPR050553">
    <property type="entry name" value="Thioredoxin_ResA/DsbE_sf"/>
</dbReference>
<comment type="caution">
    <text evidence="2">The sequence shown here is derived from an EMBL/GenBank/DDBJ whole genome shotgun (WGS) entry which is preliminary data.</text>
</comment>
<dbReference type="Pfam" id="PF00578">
    <property type="entry name" value="AhpC-TSA"/>
    <property type="match status" value="1"/>
</dbReference>
<accession>A0ABV2B0P3</accession>
<proteinExistence type="predicted"/>
<dbReference type="PANTHER" id="PTHR42852">
    <property type="entry name" value="THIOL:DISULFIDE INTERCHANGE PROTEIN DSBE"/>
    <property type="match status" value="1"/>
</dbReference>
<sequence>MSRPLRNLVGLALIALFVAGGSLAYWLAAEDHPVRPDFSLPDLQGNPHAIGDYDGQVVVLNFWASWCKPCREEVPMLIDAQNEWGDEGLQVIGLAVDPPEAARDFAADYNINYPVLADPTEGARIQDRYTAEGTPAGVLPYTAIIDRDGHIVARIAGALNHAKLADIVQPLLENEASATKE</sequence>
<evidence type="ECO:0000313" key="2">
    <source>
        <dbReference type="EMBL" id="MES1929474.1"/>
    </source>
</evidence>
<name>A0ABV2B0P3_9GAMM</name>
<keyword evidence="3" id="KW-1185">Reference proteome</keyword>
<dbReference type="PROSITE" id="PS51352">
    <property type="entry name" value="THIOREDOXIN_2"/>
    <property type="match status" value="1"/>
</dbReference>
<dbReference type="InterPro" id="IPR013766">
    <property type="entry name" value="Thioredoxin_domain"/>
</dbReference>
<dbReference type="InterPro" id="IPR000866">
    <property type="entry name" value="AhpC/TSA"/>
</dbReference>
<dbReference type="InterPro" id="IPR036249">
    <property type="entry name" value="Thioredoxin-like_sf"/>
</dbReference>
<gene>
    <name evidence="2" type="ORF">SADO_09469</name>
</gene>
<dbReference type="CDD" id="cd02966">
    <property type="entry name" value="TlpA_like_family"/>
    <property type="match status" value="1"/>
</dbReference>
<dbReference type="EMBL" id="APND01000003">
    <property type="protein sequence ID" value="MES1929474.1"/>
    <property type="molecule type" value="Genomic_DNA"/>
</dbReference>
<dbReference type="Gene3D" id="3.40.30.10">
    <property type="entry name" value="Glutaredoxin"/>
    <property type="match status" value="1"/>
</dbReference>